<gene>
    <name evidence="7" type="ORF">PRMUPPPA20_09550</name>
</gene>
<evidence type="ECO:0000313" key="8">
    <source>
        <dbReference type="Proteomes" id="UP000887097"/>
    </source>
</evidence>
<feature type="transmembrane region" description="Helical" evidence="6">
    <location>
        <begin position="126"/>
        <end position="146"/>
    </location>
</feature>
<dbReference type="GO" id="GO:0005886">
    <property type="term" value="C:plasma membrane"/>
    <property type="evidence" value="ECO:0007669"/>
    <property type="project" value="UniProtKB-SubCell"/>
</dbReference>
<keyword evidence="5 6" id="KW-0472">Membrane</keyword>
<dbReference type="InterPro" id="IPR050833">
    <property type="entry name" value="Poly_Biosynth_Transport"/>
</dbReference>
<comment type="subcellular location">
    <subcellularLocation>
        <location evidence="1">Cell membrane</location>
        <topology evidence="1">Multi-pass membrane protein</topology>
    </subcellularLocation>
</comment>
<evidence type="ECO:0000256" key="1">
    <source>
        <dbReference type="ARBA" id="ARBA00004651"/>
    </source>
</evidence>
<dbReference type="RefSeq" id="WP_013063975.1">
    <property type="nucleotide sequence ID" value="NZ_BPTT01000001.1"/>
</dbReference>
<feature type="transmembrane region" description="Helical" evidence="6">
    <location>
        <begin position="87"/>
        <end position="114"/>
    </location>
</feature>
<comment type="caution">
    <text evidence="7">The sequence shown here is derived from an EMBL/GenBank/DDBJ whole genome shotgun (WGS) entry which is preliminary data.</text>
</comment>
<evidence type="ECO:0000256" key="3">
    <source>
        <dbReference type="ARBA" id="ARBA00022692"/>
    </source>
</evidence>
<dbReference type="Proteomes" id="UP000887097">
    <property type="component" value="Unassembled WGS sequence"/>
</dbReference>
<dbReference type="PANTHER" id="PTHR30250:SF26">
    <property type="entry name" value="PSMA PROTEIN"/>
    <property type="match status" value="1"/>
</dbReference>
<feature type="transmembrane region" description="Helical" evidence="6">
    <location>
        <begin position="406"/>
        <end position="426"/>
    </location>
</feature>
<name>A0AA37I098_XYLRU</name>
<feature type="transmembrane region" description="Helical" evidence="6">
    <location>
        <begin position="468"/>
        <end position="489"/>
    </location>
</feature>
<feature type="transmembrane region" description="Helical" evidence="6">
    <location>
        <begin position="158"/>
        <end position="183"/>
    </location>
</feature>
<keyword evidence="4 6" id="KW-1133">Transmembrane helix</keyword>
<proteinExistence type="predicted"/>
<feature type="transmembrane region" description="Helical" evidence="6">
    <location>
        <begin position="446"/>
        <end position="462"/>
    </location>
</feature>
<keyword evidence="3 6" id="KW-0812">Transmembrane</keyword>
<organism evidence="7 8">
    <name type="scientific">Xylanibacter ruminicola</name>
    <name type="common">Prevotella ruminicola</name>
    <dbReference type="NCBI Taxonomy" id="839"/>
    <lineage>
        <taxon>Bacteria</taxon>
        <taxon>Pseudomonadati</taxon>
        <taxon>Bacteroidota</taxon>
        <taxon>Bacteroidia</taxon>
        <taxon>Bacteroidales</taxon>
        <taxon>Prevotellaceae</taxon>
        <taxon>Xylanibacter</taxon>
    </lineage>
</organism>
<dbReference type="InterPro" id="IPR002797">
    <property type="entry name" value="Polysacc_synth"/>
</dbReference>
<feature type="transmembrane region" description="Helical" evidence="6">
    <location>
        <begin position="378"/>
        <end position="400"/>
    </location>
</feature>
<dbReference type="PANTHER" id="PTHR30250">
    <property type="entry name" value="PST FAMILY PREDICTED COLANIC ACID TRANSPORTER"/>
    <property type="match status" value="1"/>
</dbReference>
<dbReference type="OMA" id="WFFLRAT"/>
<evidence type="ECO:0000256" key="4">
    <source>
        <dbReference type="ARBA" id="ARBA00022989"/>
    </source>
</evidence>
<dbReference type="EMBL" id="BPTT01000001">
    <property type="protein sequence ID" value="GJG32846.1"/>
    <property type="molecule type" value="Genomic_DNA"/>
</dbReference>
<dbReference type="AlphaFoldDB" id="A0AA37I098"/>
<feature type="transmembrane region" description="Helical" evidence="6">
    <location>
        <begin position="189"/>
        <end position="211"/>
    </location>
</feature>
<dbReference type="GeneID" id="31499987"/>
<accession>A0AA37I098</accession>
<feature type="transmembrane region" description="Helical" evidence="6">
    <location>
        <begin position="12"/>
        <end position="32"/>
    </location>
</feature>
<protein>
    <recommendedName>
        <fullName evidence="9">Membrane protein involved in the export of O-antigen and teichoic acid</fullName>
    </recommendedName>
</protein>
<evidence type="ECO:0000313" key="7">
    <source>
        <dbReference type="EMBL" id="GJG32846.1"/>
    </source>
</evidence>
<evidence type="ECO:0000256" key="2">
    <source>
        <dbReference type="ARBA" id="ARBA00022475"/>
    </source>
</evidence>
<keyword evidence="2" id="KW-1003">Cell membrane</keyword>
<dbReference type="Pfam" id="PF01943">
    <property type="entry name" value="Polysacc_synt"/>
    <property type="match status" value="1"/>
</dbReference>
<evidence type="ECO:0000256" key="5">
    <source>
        <dbReference type="ARBA" id="ARBA00023136"/>
    </source>
</evidence>
<evidence type="ECO:0000256" key="6">
    <source>
        <dbReference type="SAM" id="Phobius"/>
    </source>
</evidence>
<reference evidence="7" key="1">
    <citation type="submission" date="2021-08" db="EMBL/GenBank/DDBJ databases">
        <title>Prevotella lacticifex sp. nov., isolated from rumen of cow.</title>
        <authorList>
            <person name="Shinkai T."/>
            <person name="Ikeyama N."/>
            <person name="Kumagai M."/>
            <person name="Ohmori H."/>
            <person name="Sakamoto M."/>
            <person name="Ohkuma M."/>
            <person name="Mitsumori M."/>
        </authorList>
    </citation>
    <scope>NUCLEOTIDE SEQUENCE</scope>
    <source>
        <strain evidence="7">JCM 8259</strain>
    </source>
</reference>
<feature type="transmembrane region" description="Helical" evidence="6">
    <location>
        <begin position="317"/>
        <end position="339"/>
    </location>
</feature>
<feature type="transmembrane region" description="Helical" evidence="6">
    <location>
        <begin position="44"/>
        <end position="66"/>
    </location>
</feature>
<evidence type="ECO:0008006" key="9">
    <source>
        <dbReference type="Google" id="ProtNLM"/>
    </source>
</evidence>
<sequence>MDYSTGNKKIAINTFVIYARMIIGILIGLLTTRYVLKALGVSDYGLYNVLGGIVTMLNIVGIAMHTTTRRYINVEMGKQKDGNLNKVFNISIAIHILLAGLLLLVAMTVGIWYIFSYLQINPNKLYDALFVFILSTIVASINLIMIPFQGLMTALEKFFQMSIFQIVSALLKIPLVVLLLMYQGNVLRFYAIGMCVVTTMSFLLMGIYCFVYHYPIVRPRIYKDKILFKEMLSYNNYTTIGAAAYLSRSQGSTIIINYFFGTMVNGAFAIANQIENFVIQFVNNLNTAATPQITQYYSSNDKNRAFALVEKVSKYSIYVMLLIVFPVWIELEFLLKLWLGTIPDQTLVLCQWTLLSIFIRSIAAGIDPIIQATGQIKWYQLSASSLLLIGLPISFCLFAIGFRPYAIILAFILTDVVYKAVQFYFLAKLTTYRISSFVKNVYNPSLRIVLVLSLYCCVYNMLLTKADFVIHVVGLILTVLFTIATLYVLGLTRNEQFALCSRLKKKF</sequence>